<protein>
    <submittedName>
        <fullName evidence="1">Uncharacterized protein</fullName>
    </submittedName>
</protein>
<dbReference type="Proteomes" id="UP000249396">
    <property type="component" value="Unassembled WGS sequence"/>
</dbReference>
<gene>
    <name evidence="1" type="ORF">DM484_08515</name>
</gene>
<dbReference type="EMBL" id="QJPH01000269">
    <property type="protein sequence ID" value="PZN81330.1"/>
    <property type="molecule type" value="Genomic_DNA"/>
</dbReference>
<name>A0A2W4T1Q6_9GAMM</name>
<proteinExistence type="predicted"/>
<reference evidence="1 2" key="1">
    <citation type="journal article" date="2018" name="Aquat. Microb. Ecol.">
        <title>Gammaproteobacterial methanotrophs dominate.</title>
        <authorList>
            <person name="Rissanen A.J."/>
            <person name="Saarenheimo J."/>
            <person name="Tiirola M."/>
            <person name="Peura S."/>
            <person name="Aalto S.L."/>
            <person name="Karvinen A."/>
            <person name="Nykanen H."/>
        </authorList>
    </citation>
    <scope>NUCLEOTIDE SEQUENCE [LARGE SCALE GENOMIC DNA]</scope>
    <source>
        <strain evidence="1">AMbin10</strain>
    </source>
</reference>
<evidence type="ECO:0000313" key="2">
    <source>
        <dbReference type="Proteomes" id="UP000249396"/>
    </source>
</evidence>
<accession>A0A2W4T1Q6</accession>
<sequence>MIVKLKPNTQGYPDLSENQPYFVIGIEADDYRLLNDAGKPYLYPPEIFHIIDSSQPMEWITEFGDDGEQYSYPAPLNEVGFFEDLFEQQHEKVSVFWHIVNQTLAKAA</sequence>
<comment type="caution">
    <text evidence="1">The sequence shown here is derived from an EMBL/GenBank/DDBJ whole genome shotgun (WGS) entry which is preliminary data.</text>
</comment>
<organism evidence="1 2">
    <name type="scientific">Candidatus Methylumidiphilus alinenensis</name>
    <dbReference type="NCBI Taxonomy" id="2202197"/>
    <lineage>
        <taxon>Bacteria</taxon>
        <taxon>Pseudomonadati</taxon>
        <taxon>Pseudomonadota</taxon>
        <taxon>Gammaproteobacteria</taxon>
        <taxon>Methylococcales</taxon>
        <taxon>Candidatus Methylumidiphilus</taxon>
    </lineage>
</organism>
<dbReference type="AlphaFoldDB" id="A0A2W4T1Q6"/>
<evidence type="ECO:0000313" key="1">
    <source>
        <dbReference type="EMBL" id="PZN81330.1"/>
    </source>
</evidence>